<dbReference type="HOGENOM" id="CLU_773831_0_0_1"/>
<dbReference type="EMBL" id="KL198022">
    <property type="protein sequence ID" value="KDQ17850.1"/>
    <property type="molecule type" value="Genomic_DNA"/>
</dbReference>
<protein>
    <submittedName>
        <fullName evidence="2">Uncharacterized protein</fullName>
    </submittedName>
</protein>
<evidence type="ECO:0000313" key="2">
    <source>
        <dbReference type="EMBL" id="KDQ17850.1"/>
    </source>
</evidence>
<feature type="chain" id="PRO_5001641530" evidence="1">
    <location>
        <begin position="24"/>
        <end position="358"/>
    </location>
</feature>
<accession>A0A067MT43</accession>
<dbReference type="InParanoid" id="A0A067MT43"/>
<keyword evidence="1" id="KW-0732">Signal</keyword>
<gene>
    <name evidence="2" type="ORF">BOTBODRAFT_171564</name>
</gene>
<organism evidence="2 3">
    <name type="scientific">Botryobasidium botryosum (strain FD-172 SS1)</name>
    <dbReference type="NCBI Taxonomy" id="930990"/>
    <lineage>
        <taxon>Eukaryota</taxon>
        <taxon>Fungi</taxon>
        <taxon>Dikarya</taxon>
        <taxon>Basidiomycota</taxon>
        <taxon>Agaricomycotina</taxon>
        <taxon>Agaricomycetes</taxon>
        <taxon>Cantharellales</taxon>
        <taxon>Botryobasidiaceae</taxon>
        <taxon>Botryobasidium</taxon>
    </lineage>
</organism>
<keyword evidence="3" id="KW-1185">Reference proteome</keyword>
<feature type="signal peptide" evidence="1">
    <location>
        <begin position="1"/>
        <end position="23"/>
    </location>
</feature>
<evidence type="ECO:0000313" key="3">
    <source>
        <dbReference type="Proteomes" id="UP000027195"/>
    </source>
</evidence>
<evidence type="ECO:0000256" key="1">
    <source>
        <dbReference type="SAM" id="SignalP"/>
    </source>
</evidence>
<sequence>MIFTSAFNSACAILLSAVGRMLPAGFSPKFIAQRTQSPPTLDETTSLLDETRHSEHDSARSSLLGKVLKLALIAYASCIFILPAFIRLCQTLSSRFAPSDTTESVAGEDVVDTRHFFTRMCHHLWKKLITSHIGLDSNSARLSDIETQRSNVASSNISNVKHTEGDKVIVSLVEGITTLSSRTCLSTDAIESISVACAQSKAEHGTHARCSVEANMIVTQGQSLIAEANNKTIKALRAPVPKGMPRHAMPRRKRPATLEQRLAKIPAIKIYNAIHADSLELITEDSPANAAMIAWIESVQANSPRMVIEMLETAPGRDGFYKELYDADVAELAERVARKKRRAEYGYMKLHSAQLQVV</sequence>
<dbReference type="Proteomes" id="UP000027195">
    <property type="component" value="Unassembled WGS sequence"/>
</dbReference>
<dbReference type="AlphaFoldDB" id="A0A067MT43"/>
<proteinExistence type="predicted"/>
<reference evidence="3" key="1">
    <citation type="journal article" date="2014" name="Proc. Natl. Acad. Sci. U.S.A.">
        <title>Extensive sampling of basidiomycete genomes demonstrates inadequacy of the white-rot/brown-rot paradigm for wood decay fungi.</title>
        <authorList>
            <person name="Riley R."/>
            <person name="Salamov A.A."/>
            <person name="Brown D.W."/>
            <person name="Nagy L.G."/>
            <person name="Floudas D."/>
            <person name="Held B.W."/>
            <person name="Levasseur A."/>
            <person name="Lombard V."/>
            <person name="Morin E."/>
            <person name="Otillar R."/>
            <person name="Lindquist E.A."/>
            <person name="Sun H."/>
            <person name="LaButti K.M."/>
            <person name="Schmutz J."/>
            <person name="Jabbour D."/>
            <person name="Luo H."/>
            <person name="Baker S.E."/>
            <person name="Pisabarro A.G."/>
            <person name="Walton J.D."/>
            <person name="Blanchette R.A."/>
            <person name="Henrissat B."/>
            <person name="Martin F."/>
            <person name="Cullen D."/>
            <person name="Hibbett D.S."/>
            <person name="Grigoriev I.V."/>
        </authorList>
    </citation>
    <scope>NUCLEOTIDE SEQUENCE [LARGE SCALE GENOMIC DNA]</scope>
    <source>
        <strain evidence="3">FD-172 SS1</strain>
    </source>
</reference>
<name>A0A067MT43_BOTB1</name>